<dbReference type="AlphaFoldDB" id="S0FI24"/>
<dbReference type="RefSeq" id="WP_004627016.1">
    <property type="nucleotide sequence ID" value="NZ_AORV01000042.1"/>
</dbReference>
<keyword evidence="5" id="KW-1185">Reference proteome</keyword>
<dbReference type="InterPro" id="IPR051799">
    <property type="entry name" value="NADH_flavin_oxidoreductase"/>
</dbReference>
<gene>
    <name evidence="4" type="ORF">CTER_3052</name>
</gene>
<accession>S0FI24</accession>
<dbReference type="InterPro" id="IPR013785">
    <property type="entry name" value="Aldolase_TIM"/>
</dbReference>
<dbReference type="Gene3D" id="3.20.20.70">
    <property type="entry name" value="Aldolase class I"/>
    <property type="match status" value="1"/>
</dbReference>
<evidence type="ECO:0000313" key="5">
    <source>
        <dbReference type="Proteomes" id="UP000014155"/>
    </source>
</evidence>
<dbReference type="GO" id="GO:0016491">
    <property type="term" value="F:oxidoreductase activity"/>
    <property type="evidence" value="ECO:0007669"/>
    <property type="project" value="UniProtKB-KW"/>
</dbReference>
<organism evidence="4 5">
    <name type="scientific">Ruminiclostridium cellobioparum subsp. termitidis CT1112</name>
    <dbReference type="NCBI Taxonomy" id="1195236"/>
    <lineage>
        <taxon>Bacteria</taxon>
        <taxon>Bacillati</taxon>
        <taxon>Bacillota</taxon>
        <taxon>Clostridia</taxon>
        <taxon>Eubacteriales</taxon>
        <taxon>Oscillospiraceae</taxon>
        <taxon>Ruminiclostridium</taxon>
    </lineage>
</organism>
<keyword evidence="1" id="KW-0285">Flavoprotein</keyword>
<dbReference type="PANTHER" id="PTHR43656">
    <property type="entry name" value="BINDING OXIDOREDUCTASE, PUTATIVE (AFU_ORTHOLOGUE AFUA_2G08260)-RELATED"/>
    <property type="match status" value="1"/>
</dbReference>
<dbReference type="SUPFAM" id="SSF51395">
    <property type="entry name" value="FMN-linked oxidoreductases"/>
    <property type="match status" value="1"/>
</dbReference>
<dbReference type="InterPro" id="IPR001155">
    <property type="entry name" value="OxRdtase_FMN_N"/>
</dbReference>
<evidence type="ECO:0000313" key="4">
    <source>
        <dbReference type="EMBL" id="EMS71227.1"/>
    </source>
</evidence>
<dbReference type="Pfam" id="PF00724">
    <property type="entry name" value="Oxidored_FMN"/>
    <property type="match status" value="1"/>
</dbReference>
<dbReference type="PANTHER" id="PTHR43656:SF2">
    <property type="entry name" value="BINDING OXIDOREDUCTASE, PUTATIVE (AFU_ORTHOLOGUE AFUA_2G08260)-RELATED"/>
    <property type="match status" value="1"/>
</dbReference>
<proteinExistence type="predicted"/>
<dbReference type="eggNOG" id="COG1902">
    <property type="taxonomic scope" value="Bacteria"/>
</dbReference>
<dbReference type="PATRIC" id="fig|1195236.3.peg.3278"/>
<name>S0FI24_RUMCE</name>
<feature type="domain" description="NADH:flavin oxidoreductase/NADH oxidase N-terminal" evidence="3">
    <location>
        <begin position="41"/>
        <end position="270"/>
    </location>
</feature>
<evidence type="ECO:0000256" key="1">
    <source>
        <dbReference type="ARBA" id="ARBA00022630"/>
    </source>
</evidence>
<reference evidence="4 5" key="1">
    <citation type="journal article" date="2013" name="Genome Announc.">
        <title>Draft Genome Sequence of the Cellulolytic, Mesophilic, Anaerobic Bacterium Clostridium termitidis Strain CT1112 (DSM 5398).</title>
        <authorList>
            <person name="Lal S."/>
            <person name="Ramachandran U."/>
            <person name="Zhang X."/>
            <person name="Munir R."/>
            <person name="Sparling R."/>
            <person name="Levin D.B."/>
        </authorList>
    </citation>
    <scope>NUCLEOTIDE SEQUENCE [LARGE SCALE GENOMIC DNA]</scope>
    <source>
        <strain evidence="4 5">CT1112</strain>
    </source>
</reference>
<dbReference type="EMBL" id="AORV01000042">
    <property type="protein sequence ID" value="EMS71227.1"/>
    <property type="molecule type" value="Genomic_DNA"/>
</dbReference>
<keyword evidence="2" id="KW-0560">Oxidoreductase</keyword>
<evidence type="ECO:0000259" key="3">
    <source>
        <dbReference type="Pfam" id="PF00724"/>
    </source>
</evidence>
<sequence length="454" mass="50860">MRKVLKPFNFAKMQTLDQFSDIMNNAGYPYPVSEDISILEQPVRLGDKVIPNRLAIQPLEGFDGMVDGSPSELIFRRYDRFARGGAGLIWYESITVADDGRCNPLQMIIKGSTIKEIKRLLDQSNKTAVDCFGRKPYNVLQLTHSGRRSVNANWDPEPLAVVKNPYIDHHNSIDGRAGTLTIATDEKIEEIIDGFIKGAVLAAEAGFDSVDVKICHEYILRELLAAFNRPGKYGGSFENRTRAVFEIIDGIRKKVGNAIDICVRLNAYDCIPYPHGWGMVKEEGVMKPDLTEPVELCKLLVKKDVKLINISTMMPRYQPYGRGYLAEIEGSEINPYAGTYALLKATREIKAAVPEGVFVATGLTWFEQFGGNVSAGGIKQNWFDIAGFGRQAFAYPDFAKDLINNQKMERSKCCITCDKCYDLIQKGHTKSGCVIRDQEVYLPLYREKVEGKPV</sequence>
<evidence type="ECO:0000256" key="2">
    <source>
        <dbReference type="ARBA" id="ARBA00023002"/>
    </source>
</evidence>
<dbReference type="GO" id="GO:0010181">
    <property type="term" value="F:FMN binding"/>
    <property type="evidence" value="ECO:0007669"/>
    <property type="project" value="InterPro"/>
</dbReference>
<dbReference type="STRING" id="1195236.CTER_3052"/>
<dbReference type="Proteomes" id="UP000014155">
    <property type="component" value="Unassembled WGS sequence"/>
</dbReference>
<comment type="caution">
    <text evidence="4">The sequence shown here is derived from an EMBL/GenBank/DDBJ whole genome shotgun (WGS) entry which is preliminary data.</text>
</comment>
<protein>
    <submittedName>
        <fullName evidence="4">NADH:flavin oxidoreductase</fullName>
    </submittedName>
</protein>